<organism evidence="1">
    <name type="scientific">Arundo donax</name>
    <name type="common">Giant reed</name>
    <name type="synonym">Donax arundinaceus</name>
    <dbReference type="NCBI Taxonomy" id="35708"/>
    <lineage>
        <taxon>Eukaryota</taxon>
        <taxon>Viridiplantae</taxon>
        <taxon>Streptophyta</taxon>
        <taxon>Embryophyta</taxon>
        <taxon>Tracheophyta</taxon>
        <taxon>Spermatophyta</taxon>
        <taxon>Magnoliopsida</taxon>
        <taxon>Liliopsida</taxon>
        <taxon>Poales</taxon>
        <taxon>Poaceae</taxon>
        <taxon>PACMAD clade</taxon>
        <taxon>Arundinoideae</taxon>
        <taxon>Arundineae</taxon>
        <taxon>Arundo</taxon>
    </lineage>
</organism>
<dbReference type="AlphaFoldDB" id="A0A0A8XUU5"/>
<reference evidence="1" key="2">
    <citation type="journal article" date="2015" name="Data Brief">
        <title>Shoot transcriptome of the giant reed, Arundo donax.</title>
        <authorList>
            <person name="Barrero R.A."/>
            <person name="Guerrero F.D."/>
            <person name="Moolhuijzen P."/>
            <person name="Goolsby J.A."/>
            <person name="Tidwell J."/>
            <person name="Bellgard S.E."/>
            <person name="Bellgard M.I."/>
        </authorList>
    </citation>
    <scope>NUCLEOTIDE SEQUENCE</scope>
    <source>
        <tissue evidence="1">Shoot tissue taken approximately 20 cm above the soil surface</tissue>
    </source>
</reference>
<proteinExistence type="predicted"/>
<sequence length="55" mass="6345">MEQSDLCDSRVKLRSSIYLFVLVSFSPSPRIQNCYVISRFSPELCNLHQCNYVAS</sequence>
<reference evidence="1" key="1">
    <citation type="submission" date="2014-09" db="EMBL/GenBank/DDBJ databases">
        <authorList>
            <person name="Magalhaes I.L.F."/>
            <person name="Oliveira U."/>
            <person name="Santos F.R."/>
            <person name="Vidigal T.H.D.A."/>
            <person name="Brescovit A.D."/>
            <person name="Santos A.J."/>
        </authorList>
    </citation>
    <scope>NUCLEOTIDE SEQUENCE</scope>
    <source>
        <tissue evidence="1">Shoot tissue taken approximately 20 cm above the soil surface</tissue>
    </source>
</reference>
<evidence type="ECO:0000313" key="1">
    <source>
        <dbReference type="EMBL" id="JAD17596.1"/>
    </source>
</evidence>
<dbReference type="EMBL" id="GBRH01280299">
    <property type="protein sequence ID" value="JAD17596.1"/>
    <property type="molecule type" value="Transcribed_RNA"/>
</dbReference>
<protein>
    <submittedName>
        <fullName evidence="1">Uncharacterized protein</fullName>
    </submittedName>
</protein>
<accession>A0A0A8XUU5</accession>
<name>A0A0A8XUU5_ARUDO</name>